<dbReference type="RefSeq" id="WP_075000842.1">
    <property type="nucleotide sequence ID" value="NZ_FOGO01000006.1"/>
</dbReference>
<keyword evidence="2" id="KW-0808">Transferase</keyword>
<feature type="region of interest" description="Disordered" evidence="1">
    <location>
        <begin position="252"/>
        <end position="274"/>
    </location>
</feature>
<dbReference type="OrthoDB" id="4134439at2"/>
<proteinExistence type="predicted"/>
<dbReference type="AlphaFoldDB" id="A0A1H9TLA6"/>
<protein>
    <submittedName>
        <fullName evidence="2">S-adenosyl methyltransferase</fullName>
    </submittedName>
</protein>
<reference evidence="3" key="1">
    <citation type="submission" date="2016-10" db="EMBL/GenBank/DDBJ databases">
        <authorList>
            <person name="Varghese N."/>
            <person name="Submissions S."/>
        </authorList>
    </citation>
    <scope>NUCLEOTIDE SEQUENCE [LARGE SCALE GENOMIC DNA]</scope>
    <source>
        <strain evidence="3">CGMCC 4.6825</strain>
    </source>
</reference>
<gene>
    <name evidence="2" type="ORF">SAMN05421870_106231</name>
</gene>
<keyword evidence="3" id="KW-1185">Reference proteome</keyword>
<dbReference type="PIRSF" id="PIRSF017393">
    <property type="entry name" value="MTase_SAV2177"/>
    <property type="match status" value="1"/>
</dbReference>
<sequence length="274" mass="29819">MTAEGNPPGIDTTKPHSARMYDYYLGGKTHYEVDVQAAEAVIATVPFAGAMARANRDFMIRATRWLATEAGVRQFLDIGSGIPTEPNLHQVAQSVAPDARVVYTDSDPIVLQYAQALLHSTPEGRTAYLQADAAKPESIADSDELHATLDLNRPVALSVNALFHFVPDEWGPYEILTGLLDRLPSGSYLCLSHATADIDDPALAARGREVEEIYAKGGTALRLRDRSEVGRFFEGLELVEPGIVMAHDWRPEPGQADELEEGQPSMLAGLARKP</sequence>
<dbReference type="InterPro" id="IPR006764">
    <property type="entry name" value="SAM_dep_MeTrfase_SAV2177_type"/>
</dbReference>
<dbReference type="Gene3D" id="3.40.50.150">
    <property type="entry name" value="Vaccinia Virus protein VP39"/>
    <property type="match status" value="1"/>
</dbReference>
<dbReference type="STRING" id="943816.AN217_18480"/>
<dbReference type="EMBL" id="FOGO01000006">
    <property type="protein sequence ID" value="SER97764.1"/>
    <property type="molecule type" value="Genomic_DNA"/>
</dbReference>
<organism evidence="2 3">
    <name type="scientific">Streptomyces qinglanensis</name>
    <dbReference type="NCBI Taxonomy" id="943816"/>
    <lineage>
        <taxon>Bacteria</taxon>
        <taxon>Bacillati</taxon>
        <taxon>Actinomycetota</taxon>
        <taxon>Actinomycetes</taxon>
        <taxon>Kitasatosporales</taxon>
        <taxon>Streptomycetaceae</taxon>
        <taxon>Streptomyces</taxon>
    </lineage>
</organism>
<dbReference type="InterPro" id="IPR029063">
    <property type="entry name" value="SAM-dependent_MTases_sf"/>
</dbReference>
<evidence type="ECO:0000313" key="2">
    <source>
        <dbReference type="EMBL" id="SER97764.1"/>
    </source>
</evidence>
<dbReference type="GO" id="GO:0008168">
    <property type="term" value="F:methyltransferase activity"/>
    <property type="evidence" value="ECO:0007669"/>
    <property type="project" value="UniProtKB-KW"/>
</dbReference>
<keyword evidence="2" id="KW-0489">Methyltransferase</keyword>
<dbReference type="CDD" id="cd02440">
    <property type="entry name" value="AdoMet_MTases"/>
    <property type="match status" value="1"/>
</dbReference>
<dbReference type="SUPFAM" id="SSF53335">
    <property type="entry name" value="S-adenosyl-L-methionine-dependent methyltransferases"/>
    <property type="match status" value="1"/>
</dbReference>
<evidence type="ECO:0000313" key="3">
    <source>
        <dbReference type="Proteomes" id="UP000182841"/>
    </source>
</evidence>
<evidence type="ECO:0000256" key="1">
    <source>
        <dbReference type="SAM" id="MobiDB-lite"/>
    </source>
</evidence>
<name>A0A1H9TLA6_9ACTN</name>
<accession>A0A1H9TLA6</accession>
<dbReference type="Pfam" id="PF04672">
    <property type="entry name" value="Methyltransf_19"/>
    <property type="match status" value="1"/>
</dbReference>
<dbReference type="Proteomes" id="UP000182841">
    <property type="component" value="Unassembled WGS sequence"/>
</dbReference>
<dbReference type="GO" id="GO:0032259">
    <property type="term" value="P:methylation"/>
    <property type="evidence" value="ECO:0007669"/>
    <property type="project" value="UniProtKB-KW"/>
</dbReference>